<gene>
    <name evidence="1" type="ORF">CXB51_031534</name>
</gene>
<evidence type="ECO:0000313" key="2">
    <source>
        <dbReference type="Proteomes" id="UP000701853"/>
    </source>
</evidence>
<dbReference type="PANTHER" id="PTHR37610:SF47">
    <property type="entry name" value="RETROTRANSPOSON COPIA-LIKE N-TERMINAL DOMAIN-CONTAINING PROTEIN"/>
    <property type="match status" value="1"/>
</dbReference>
<name>A0A8J6CL44_9ROSI</name>
<evidence type="ECO:0000313" key="1">
    <source>
        <dbReference type="EMBL" id="KAG8474846.1"/>
    </source>
</evidence>
<proteinExistence type="predicted"/>
<dbReference type="OrthoDB" id="1718863at2759"/>
<dbReference type="Proteomes" id="UP000701853">
    <property type="component" value="Chromosome 12"/>
</dbReference>
<keyword evidence="2" id="KW-1185">Reference proteome</keyword>
<organism evidence="1 2">
    <name type="scientific">Gossypium anomalum</name>
    <dbReference type="NCBI Taxonomy" id="47600"/>
    <lineage>
        <taxon>Eukaryota</taxon>
        <taxon>Viridiplantae</taxon>
        <taxon>Streptophyta</taxon>
        <taxon>Embryophyta</taxon>
        <taxon>Tracheophyta</taxon>
        <taxon>Spermatophyta</taxon>
        <taxon>Magnoliopsida</taxon>
        <taxon>eudicotyledons</taxon>
        <taxon>Gunneridae</taxon>
        <taxon>Pentapetalae</taxon>
        <taxon>rosids</taxon>
        <taxon>malvids</taxon>
        <taxon>Malvales</taxon>
        <taxon>Malvaceae</taxon>
        <taxon>Malvoideae</taxon>
        <taxon>Gossypium</taxon>
    </lineage>
</organism>
<protein>
    <recommendedName>
        <fullName evidence="3">Retrotransposon Copia-like N-terminal domain-containing protein</fullName>
    </recommendedName>
</protein>
<reference evidence="1 2" key="1">
    <citation type="journal article" date="2021" name="bioRxiv">
        <title>The Gossypium anomalum genome as a resource for cotton improvement and evolutionary analysis of hybrid incompatibility.</title>
        <authorList>
            <person name="Grover C.E."/>
            <person name="Yuan D."/>
            <person name="Arick M.A."/>
            <person name="Miller E.R."/>
            <person name="Hu G."/>
            <person name="Peterson D.G."/>
            <person name="Wendel J.F."/>
            <person name="Udall J.A."/>
        </authorList>
    </citation>
    <scope>NUCLEOTIDE SEQUENCE [LARGE SCALE GENOMIC DNA]</scope>
    <source>
        <strain evidence="1">JFW-Udall</strain>
        <tissue evidence="1">Leaf</tissue>
    </source>
</reference>
<sequence length="83" mass="9533">MYICGRGKDGHLTGKTVALEKTDPKYRSWKTDDHLVMSWLINSMTTKVGENFSLHRTTKEIWKTAQEMLTPRNSSKLKLGCMT</sequence>
<dbReference type="AlphaFoldDB" id="A0A8J6CL44"/>
<dbReference type="EMBL" id="JAHUZN010000012">
    <property type="protein sequence ID" value="KAG8474846.1"/>
    <property type="molecule type" value="Genomic_DNA"/>
</dbReference>
<evidence type="ECO:0008006" key="3">
    <source>
        <dbReference type="Google" id="ProtNLM"/>
    </source>
</evidence>
<dbReference type="PANTHER" id="PTHR37610">
    <property type="entry name" value="CCHC-TYPE DOMAIN-CONTAINING PROTEIN"/>
    <property type="match status" value="1"/>
</dbReference>
<comment type="caution">
    <text evidence="1">The sequence shown here is derived from an EMBL/GenBank/DDBJ whole genome shotgun (WGS) entry which is preliminary data.</text>
</comment>
<accession>A0A8J6CL44</accession>